<keyword evidence="2" id="KW-1185">Reference proteome</keyword>
<organism evidence="1 2">
    <name type="scientific">Paramecium sonneborni</name>
    <dbReference type="NCBI Taxonomy" id="65129"/>
    <lineage>
        <taxon>Eukaryota</taxon>
        <taxon>Sar</taxon>
        <taxon>Alveolata</taxon>
        <taxon>Ciliophora</taxon>
        <taxon>Intramacronucleata</taxon>
        <taxon>Oligohymenophorea</taxon>
        <taxon>Peniculida</taxon>
        <taxon>Parameciidae</taxon>
        <taxon>Paramecium</taxon>
    </lineage>
</organism>
<comment type="caution">
    <text evidence="1">The sequence shown here is derived from an EMBL/GenBank/DDBJ whole genome shotgun (WGS) entry which is preliminary data.</text>
</comment>
<dbReference type="EMBL" id="CAJJDN010000360">
    <property type="protein sequence ID" value="CAD8131029.1"/>
    <property type="molecule type" value="Genomic_DNA"/>
</dbReference>
<gene>
    <name evidence="1" type="ORF">PSON_ATCC_30995.1.T3600007</name>
</gene>
<protein>
    <submittedName>
        <fullName evidence="1">Uncharacterized protein</fullName>
    </submittedName>
</protein>
<proteinExistence type="predicted"/>
<accession>A0A8S1RVX6</accession>
<dbReference type="Proteomes" id="UP000692954">
    <property type="component" value="Unassembled WGS sequence"/>
</dbReference>
<name>A0A8S1RVX6_9CILI</name>
<evidence type="ECO:0000313" key="2">
    <source>
        <dbReference type="Proteomes" id="UP000692954"/>
    </source>
</evidence>
<dbReference type="AlphaFoldDB" id="A0A8S1RVX6"/>
<evidence type="ECO:0000313" key="1">
    <source>
        <dbReference type="EMBL" id="CAD8131029.1"/>
    </source>
</evidence>
<sequence length="182" mass="22190">MNFQNRVQLKYRIVYINSQLIEWISKVIITPLFSDIQQLILVDQIYKYVRIHMEKILQHIKLCSKFHNLLIQYTQKIMSQQKRNWKIIRELNQSIKNYKKQQIIFNKKKISQLVHYLRLMKYSFTNIVLRNNDVNIRIQCKIQGVLNLFKKVLNKLFDSLTQKYSKTKEKLQLFISILNKKQ</sequence>
<reference evidence="1" key="1">
    <citation type="submission" date="2021-01" db="EMBL/GenBank/DDBJ databases">
        <authorList>
            <consortium name="Genoscope - CEA"/>
            <person name="William W."/>
        </authorList>
    </citation>
    <scope>NUCLEOTIDE SEQUENCE</scope>
</reference>